<evidence type="ECO:0000313" key="3">
    <source>
        <dbReference type="Proteomes" id="UP000265926"/>
    </source>
</evidence>
<evidence type="ECO:0000259" key="1">
    <source>
        <dbReference type="PROSITE" id="PS50835"/>
    </source>
</evidence>
<evidence type="ECO:0000313" key="2">
    <source>
        <dbReference type="EMBL" id="RIJ47165.1"/>
    </source>
</evidence>
<proteinExistence type="predicted"/>
<name>A0A399SY36_9BACT</name>
<dbReference type="PANTHER" id="PTHR31149">
    <property type="entry name" value="EXPRESSED PROTEIN"/>
    <property type="match status" value="1"/>
</dbReference>
<gene>
    <name evidence="2" type="ORF">D1614_15515</name>
</gene>
<protein>
    <recommendedName>
        <fullName evidence="1">Ig-like domain-containing protein</fullName>
    </recommendedName>
</protein>
<dbReference type="OrthoDB" id="9798299at2"/>
<dbReference type="PANTHER" id="PTHR31149:SF11">
    <property type="entry name" value="187-KDA MICROTUBULE-ASSOCIATED PROTEIN AIR9"/>
    <property type="match status" value="1"/>
</dbReference>
<dbReference type="InterPro" id="IPR056284">
    <property type="entry name" value="AIR9-like_A9"/>
</dbReference>
<dbReference type="Gene3D" id="2.60.40.2700">
    <property type="match status" value="11"/>
</dbReference>
<dbReference type="PROSITE" id="PS50835">
    <property type="entry name" value="IG_LIKE"/>
    <property type="match status" value="1"/>
</dbReference>
<comment type="caution">
    <text evidence="2">The sequence shown here is derived from an EMBL/GenBank/DDBJ whole genome shotgun (WGS) entry which is preliminary data.</text>
</comment>
<reference evidence="2 3" key="1">
    <citation type="submission" date="2018-08" db="EMBL/GenBank/DDBJ databases">
        <title>Pallidiluteibacterium maritimus gen. nov., sp. nov., isolated from coastal sediment.</title>
        <authorList>
            <person name="Zhou L.Y."/>
        </authorList>
    </citation>
    <scope>NUCLEOTIDE SEQUENCE [LARGE SCALE GENOMIC DNA]</scope>
    <source>
        <strain evidence="2 3">XSD2</strain>
    </source>
</reference>
<dbReference type="InterPro" id="IPR007110">
    <property type="entry name" value="Ig-like_dom"/>
</dbReference>
<dbReference type="Pfam" id="PF23197">
    <property type="entry name" value="IG_AIR9"/>
    <property type="match status" value="9"/>
</dbReference>
<sequence>MISEFHMTQNKIRNCNHMKKIIFFLVLLLGLQHVFAQVTAIRRVRIANATSAFGENLSTGTLVYDVATQNIYQATDKIIDTFTITTALTAGKLAFFSDGYSLDANDGSQKDAVYVDADGDIGIGTTSPNAAAVLDVSSTSKGMVFPRLSSTAISLPVAGMVIFNTDINCLSFYDGNDWKSLCSNTAPVASNVTQKGTAQVNEILTCSYTYIDNEDDIEANTAFQWYRSDNSDGSLPTVISGATDISYTLTGSDIGKYIGSVVIPIAKSGILVGSPVVASTFTGPVLDIPPLANDVTQSGIAQVGETLTGSYNYFDSDGDIEGNSILKWYRSDSPDGSSPNLISGTTGINYTLTNSDIGKYIGFAVVPVAKTGTSQGNEVVVSTFSGPVADNAPVARNVTQSGTAAAGETLTGSYTYFDANNDPEGTSVYKWFRSEGSDGASPTLISGANGISYTLTNSDIGKCIGFSVTPFAGTGTLSGAEVVANPFAGPVADNAPVADNVTQIGTPQVSQTLICTYSYSDADGDPEGTSAFQWYRSSTSSGSSATAISGATASSYTLTNNDIGQYVGASVRPVASSGTLLGSVVVANTFSGPVLDNPPVVTNVSQNGVPTVGEILTGSYTYYDANDDTEGSSILKWYRSDSSDGSLPTLISGVNGSSYTLSNSDIGKYIGFSVTPEANSGLSPGSEVKVTSFFGPVADNPPMAQNVTQTGDAIVGATLTASYNYYDANNDEEGSSIYRWYRSDGYTTTVISGETNRTYTLSNSDIDKMVYFSITPVAISGTLQGSEVVASPVAGPVADNPPVASNVTQSGSLAVSSKLTGSYTYSDANNDAEGATTFRWYYSDNSDGSSPTPIIGETSKSLTITNEYIGKYIGFAVTPAANSGTLLGGETITSTFAGPVFNVAPVAGNITQSGPAKEYYTLTGNYTYFDANNDPEGTSAYQWYQSDNSDGSSPTPISGATATSYTLRNSDVGKYIGFSVTPVASSGTLIGSHAASPVFAGPVSTNTPPVATNVTQNGRAKVNYILTGDYTYTDVDNEPEGASVYKWYRSDNSDGSSPVLISGATGITYTLTSSDFGKYIGFEVTPVATAGLPGSAVRVAAFSGPVIDNSPPVASNLRMIGLPKVGTMFLGLYDYYDEDGDAEVLFSNYKWYRSDSPDGSSPTVISGQTLNTYNINSSDIGKYIGFSVQPVASTGVSPGTEVMLDFFMGPVTGSGNLAPVASEVNQFGTAKVNYELGGEYLYSDAEGDMQGASIYQWYRSDSSNGSLPTLISGATGFTYFLTSSDIGKYIGFAVIPVASSGTTHGTEVKAATFTGPITANLAPDGVTQVVEVTSATGRVWMDRNLGASRVATSSTDAQAYGDLYQWGRGIDGHQLLASNTTTSASDSDDPGHGDFINNGYNWRNPPNHYLWLGSNGTNNPCPNGFHVPTSDEWEDEMATWSGKNSLGAFASPLKLTTAGRRDPQYFGLTVDVGSEGNYWSRTIVTPDNVEHGGYNMENKAKYLRYSSGASIMYEWYRSYGHSVRCIKD</sequence>
<dbReference type="Proteomes" id="UP000265926">
    <property type="component" value="Unassembled WGS sequence"/>
</dbReference>
<organism evidence="2 3">
    <name type="scientific">Maribellus luteus</name>
    <dbReference type="NCBI Taxonomy" id="2305463"/>
    <lineage>
        <taxon>Bacteria</taxon>
        <taxon>Pseudomonadati</taxon>
        <taxon>Bacteroidota</taxon>
        <taxon>Bacteroidia</taxon>
        <taxon>Marinilabiliales</taxon>
        <taxon>Prolixibacteraceae</taxon>
        <taxon>Maribellus</taxon>
    </lineage>
</organism>
<keyword evidence="3" id="KW-1185">Reference proteome</keyword>
<accession>A0A399SY36</accession>
<feature type="domain" description="Ig-like" evidence="1">
    <location>
        <begin position="490"/>
        <end position="566"/>
    </location>
</feature>
<dbReference type="EMBL" id="QWGR01000009">
    <property type="protein sequence ID" value="RIJ47165.1"/>
    <property type="molecule type" value="Genomic_DNA"/>
</dbReference>